<evidence type="ECO:0000313" key="1">
    <source>
        <dbReference type="EMBL" id="KAI8031648.1"/>
    </source>
</evidence>
<comment type="caution">
    <text evidence="1">The sequence shown here is derived from an EMBL/GenBank/DDBJ whole genome shotgun (WGS) entry which is preliminary data.</text>
</comment>
<gene>
    <name evidence="1" type="ORF">LOK49_LG01G03254</name>
</gene>
<protein>
    <submittedName>
        <fullName evidence="1">Receptor-like protein kinase</fullName>
    </submittedName>
</protein>
<name>A0ACC0J2J0_9ERIC</name>
<organism evidence="1 2">
    <name type="scientific">Camellia lanceoleosa</name>
    <dbReference type="NCBI Taxonomy" id="1840588"/>
    <lineage>
        <taxon>Eukaryota</taxon>
        <taxon>Viridiplantae</taxon>
        <taxon>Streptophyta</taxon>
        <taxon>Embryophyta</taxon>
        <taxon>Tracheophyta</taxon>
        <taxon>Spermatophyta</taxon>
        <taxon>Magnoliopsida</taxon>
        <taxon>eudicotyledons</taxon>
        <taxon>Gunneridae</taxon>
        <taxon>Pentapetalae</taxon>
        <taxon>asterids</taxon>
        <taxon>Ericales</taxon>
        <taxon>Theaceae</taxon>
        <taxon>Camellia</taxon>
    </lineage>
</organism>
<evidence type="ECO:0000313" key="2">
    <source>
        <dbReference type="Proteomes" id="UP001060215"/>
    </source>
</evidence>
<proteinExistence type="predicted"/>
<keyword evidence="2" id="KW-1185">Reference proteome</keyword>
<reference evidence="1 2" key="1">
    <citation type="journal article" date="2022" name="Plant J.">
        <title>Chromosome-level genome of Camellia lanceoleosa provides a valuable resource for understanding genome evolution and self-incompatibility.</title>
        <authorList>
            <person name="Gong W."/>
            <person name="Xiao S."/>
            <person name="Wang L."/>
            <person name="Liao Z."/>
            <person name="Chang Y."/>
            <person name="Mo W."/>
            <person name="Hu G."/>
            <person name="Li W."/>
            <person name="Zhao G."/>
            <person name="Zhu H."/>
            <person name="Hu X."/>
            <person name="Ji K."/>
            <person name="Xiang X."/>
            <person name="Song Q."/>
            <person name="Yuan D."/>
            <person name="Jin S."/>
            <person name="Zhang L."/>
        </authorList>
    </citation>
    <scope>NUCLEOTIDE SEQUENCE [LARGE SCALE GENOMIC DNA]</scope>
    <source>
        <strain evidence="1">SQ_2022a</strain>
    </source>
</reference>
<sequence>METLRSHNPLLSLLFLYLLQFSSLSLLSSAYTLPNKYFINCGSNSDVSVTGAPTRNFISDENSGSFYLDRKTSSVSDTNTSNSSPLYQTARIFTNPSSYVLQIDQSGTYMVRLHFYAFSSSKKNLSNAQFNVSASGFSLLSNFSVQNLIINEFMLTINVSEFIISFTPTQKSSFAFANAIEVFLAPTITDVSTPPIYVTPSGARGTYDGLLSQALHTVYRANVGGPPITPAKDTLWRNWVSDDDYLVTPNAAKKSEFHSDRPVYPTGGATEYSAPDLVYQTAKELNVNSSGGSNFFNITWRFNVSKNAPHFVRVHFCDIVSTSINDVLQFNLYLYSKFSQNIYPYNAVGQLAVPFYQDFMVDSDNSGFMDISIGPRNDSIIKTAFLNGVEIMEVITGSGLVTEVKKPSKKHLFVVIGSVVGSVASLLMLVVVVVVCLNCKRAKPVETSVWQAIPDYGGGSSYVSTTERTVNGFPLDNLNLGLKLSFQEILFATNNFDTKLMIGAGGFGKVYKATLRNGMKVAVKRSEPGNGQGRPEFHTEIIVLSSIRHRHLVSLIGYCDERSEMILVYEFMEKGTLRDHLYILNGESQKSSSQSELSWNQRLQLCIGAAKGLDYLHNSSGRGIIHRDVKSTNILLDEDYVAKVADFGLSRLGDLDQTHVSTGVKGSFGYLDPEYFRCLQLTQKSDVYSFGVVLLEVLCARPAINNSLPGKEVNLAEWGLFWQKKGQLENIVDPLLVGKINPNSLRKFGETVEKCLKEYGVQRPNMNDVVWDLEYALQLQQTARHREPHEDSTTDASWVLPVPAIQQLPSHSIPIDEYDIPMDDFTDTSRLYAHGVFSMLNIDDGR</sequence>
<accession>A0ACC0J2J0</accession>
<dbReference type="Proteomes" id="UP001060215">
    <property type="component" value="Chromosome 1"/>
</dbReference>
<dbReference type="EMBL" id="CM045758">
    <property type="protein sequence ID" value="KAI8031648.1"/>
    <property type="molecule type" value="Genomic_DNA"/>
</dbReference>